<dbReference type="SUPFAM" id="SSF52540">
    <property type="entry name" value="P-loop containing nucleoside triphosphate hydrolases"/>
    <property type="match status" value="1"/>
</dbReference>
<dbReference type="EMBL" id="AAYLMQ010000016">
    <property type="protein sequence ID" value="EGY2377343.1"/>
    <property type="molecule type" value="Genomic_DNA"/>
</dbReference>
<evidence type="ECO:0000313" key="2">
    <source>
        <dbReference type="EMBL" id="EGY2377343.1"/>
    </source>
</evidence>
<dbReference type="Pfam" id="PF18860">
    <property type="entry name" value="AbiJ_NTD3"/>
    <property type="match status" value="1"/>
</dbReference>
<evidence type="ECO:0000259" key="1">
    <source>
        <dbReference type="SMART" id="SM00382"/>
    </source>
</evidence>
<gene>
    <name evidence="2" type="ORF">JHZ39_001709</name>
</gene>
<feature type="domain" description="AAA+ ATPase" evidence="1">
    <location>
        <begin position="335"/>
        <end position="561"/>
    </location>
</feature>
<dbReference type="InterPro" id="IPR051396">
    <property type="entry name" value="Bact_Antivir_Def_Nuclease"/>
</dbReference>
<dbReference type="PANTHER" id="PTHR43581:SF4">
    <property type="entry name" value="ATP_GTP PHOSPHATASE"/>
    <property type="match status" value="1"/>
</dbReference>
<dbReference type="Pfam" id="PF13175">
    <property type="entry name" value="AAA_15"/>
    <property type="match status" value="1"/>
</dbReference>
<dbReference type="RefSeq" id="WP_045900396.1">
    <property type="nucleotide sequence ID" value="NZ_CAJHFX010000003.1"/>
</dbReference>
<comment type="caution">
    <text evidence="2">The sequence shown here is derived from an EMBL/GenBank/DDBJ whole genome shotgun (WGS) entry which is preliminary data.</text>
</comment>
<sequence length="638" mass="74384">MLNLQLPKNIKLEILKILAKQEGKLFRKIDEVSFFDLILDLRSLPSTDSRYSDARGDLNQHYVNNSDWELEYILIDRFNFINSDENFFKLLNLVISPIVNDSEDEIKFFYHTLNPILNNSSIEYRLRNINDAGLSIFEIDTLDNNNKFKDIVDNKIPFIVNNNSNKYNNFFVLSPTTWDDYGKKNEFVLFYYSNNQSLLIGKLKIISKKSKSTTKEIINNFFMLDSEYCSLGQSFSFYENLKNIFKQKYLSVLKALNDIAFFPQICEDFEDNTDFKNSIIRYDEQEQLLRQAKYRIDNYDLRNLYSFEYFFKPNYIEDSEGLRVSFNFDDNSIIPNRIYALIGKNGVGKTQLVSKLPVDIAKSNTDLFSPKIPIFSKVIAVSYSVFDKFIIPENSSKINYVYCGLRQKNNQKESILSESELNNRFFSSIQKVQRSKRFQSWCEICESFFSKDFVGSWIEWDKEVFEDRLNIVEFNKALKTFSSGQAIFIYILTEILANIRYDSLIIFDEPETHLHPNAISQLINSIHLLVKKFQSFCIIATHSPIIVQGILSKNVYVIRNENNVLSAKHPAIETFGENLTKITEDIFGARETPSQFKKELELLINEGYSFDQIIEILQSKDVPLSLNLTVLLKSMVAN</sequence>
<dbReference type="InterPro" id="IPR003593">
    <property type="entry name" value="AAA+_ATPase"/>
</dbReference>
<organism evidence="2">
    <name type="scientific">Acinetobacter baumannii</name>
    <dbReference type="NCBI Taxonomy" id="470"/>
    <lineage>
        <taxon>Bacteria</taxon>
        <taxon>Pseudomonadati</taxon>
        <taxon>Pseudomonadota</taxon>
        <taxon>Gammaproteobacteria</taxon>
        <taxon>Moraxellales</taxon>
        <taxon>Moraxellaceae</taxon>
        <taxon>Acinetobacter</taxon>
        <taxon>Acinetobacter calcoaceticus/baumannii complex</taxon>
    </lineage>
</organism>
<reference evidence="2" key="1">
    <citation type="submission" date="2020-12" db="EMBL/GenBank/DDBJ databases">
        <authorList>
            <consortium name="Clinical and Environmental Microbiology Branch: Whole genome sequencing antimicrobial resistance pathogens in the healthcare setting"/>
        </authorList>
    </citation>
    <scope>NUCLEOTIDE SEQUENCE</scope>
    <source>
        <strain evidence="2">2018HL-00813</strain>
    </source>
</reference>
<dbReference type="SMART" id="SM00382">
    <property type="entry name" value="AAA"/>
    <property type="match status" value="1"/>
</dbReference>
<dbReference type="Gene3D" id="3.40.50.300">
    <property type="entry name" value="P-loop containing nucleotide triphosphate hydrolases"/>
    <property type="match status" value="1"/>
</dbReference>
<dbReference type="AlphaFoldDB" id="A0A9P2P2L8"/>
<dbReference type="InterPro" id="IPR027417">
    <property type="entry name" value="P-loop_NTPase"/>
</dbReference>
<protein>
    <submittedName>
        <fullName evidence="2">AAA family ATPase</fullName>
    </submittedName>
</protein>
<dbReference type="PANTHER" id="PTHR43581">
    <property type="entry name" value="ATP/GTP PHOSPHATASE"/>
    <property type="match status" value="1"/>
</dbReference>
<dbReference type="InterPro" id="IPR041427">
    <property type="entry name" value="AbiJ-NTD3"/>
</dbReference>
<name>A0A9P2P2L8_ACIBA</name>
<dbReference type="InterPro" id="IPR041685">
    <property type="entry name" value="AAA_GajA/Old/RecF-like"/>
</dbReference>
<accession>A0A9P2P2L8</accession>
<proteinExistence type="predicted"/>